<sequence length="148" mass="15784">MIVAEKTVQTFRNTLGELPATRRVLEAQLEQQQAGVATTKLELAKTEIVAPFTMRLREVNAALEQVVTGGQALIVGDGIDVFEIPAQVPVGSLGSLLPPRNPTSRGRSRGRRRGWSRSRRSCASRARGCSGRGRASSAGSAGSTRTRG</sequence>
<feature type="compositionally biased region" description="Basic residues" evidence="1">
    <location>
        <begin position="106"/>
        <end position="122"/>
    </location>
</feature>
<accession>A0A9X3EQ78</accession>
<evidence type="ECO:0000313" key="3">
    <source>
        <dbReference type="Proteomes" id="UP001150924"/>
    </source>
</evidence>
<protein>
    <submittedName>
        <fullName evidence="2">Uncharacterized protein</fullName>
    </submittedName>
</protein>
<proteinExistence type="predicted"/>
<organism evidence="2 3">
    <name type="scientific">Nannocystis pusilla</name>
    <dbReference type="NCBI Taxonomy" id="889268"/>
    <lineage>
        <taxon>Bacteria</taxon>
        <taxon>Pseudomonadati</taxon>
        <taxon>Myxococcota</taxon>
        <taxon>Polyangia</taxon>
        <taxon>Nannocystales</taxon>
        <taxon>Nannocystaceae</taxon>
        <taxon>Nannocystis</taxon>
    </lineage>
</organism>
<evidence type="ECO:0000313" key="2">
    <source>
        <dbReference type="EMBL" id="MCY1008267.1"/>
    </source>
</evidence>
<keyword evidence="3" id="KW-1185">Reference proteome</keyword>
<dbReference type="Gene3D" id="2.40.50.100">
    <property type="match status" value="1"/>
</dbReference>
<gene>
    <name evidence="2" type="ORF">OV079_22435</name>
</gene>
<name>A0A9X3EQ78_9BACT</name>
<feature type="compositionally biased region" description="Low complexity" evidence="1">
    <location>
        <begin position="123"/>
        <end position="148"/>
    </location>
</feature>
<feature type="region of interest" description="Disordered" evidence="1">
    <location>
        <begin position="92"/>
        <end position="148"/>
    </location>
</feature>
<reference evidence="2" key="1">
    <citation type="submission" date="2022-11" db="EMBL/GenBank/DDBJ databases">
        <title>Minimal conservation of predation-associated metabolite biosynthetic gene clusters underscores biosynthetic potential of Myxococcota including descriptions for ten novel species: Archangium lansinium sp. nov., Myxococcus landrumus sp. nov., Nannocystis bai.</title>
        <authorList>
            <person name="Ahearne A."/>
            <person name="Stevens C."/>
            <person name="Phillips K."/>
        </authorList>
    </citation>
    <scope>NUCLEOTIDE SEQUENCE</scope>
    <source>
        <strain evidence="2">Na p29</strain>
    </source>
</reference>
<dbReference type="RefSeq" id="WP_267770903.1">
    <property type="nucleotide sequence ID" value="NZ_JAPNKE010000002.1"/>
</dbReference>
<dbReference type="AlphaFoldDB" id="A0A9X3EQ78"/>
<dbReference type="Gene3D" id="1.10.287.470">
    <property type="entry name" value="Helix hairpin bin"/>
    <property type="match status" value="1"/>
</dbReference>
<comment type="caution">
    <text evidence="2">The sequence shown here is derived from an EMBL/GenBank/DDBJ whole genome shotgun (WGS) entry which is preliminary data.</text>
</comment>
<evidence type="ECO:0000256" key="1">
    <source>
        <dbReference type="SAM" id="MobiDB-lite"/>
    </source>
</evidence>
<dbReference type="Proteomes" id="UP001150924">
    <property type="component" value="Unassembled WGS sequence"/>
</dbReference>
<dbReference type="EMBL" id="JAPNKE010000002">
    <property type="protein sequence ID" value="MCY1008267.1"/>
    <property type="molecule type" value="Genomic_DNA"/>
</dbReference>